<feature type="non-terminal residue" evidence="1">
    <location>
        <position position="1"/>
    </location>
</feature>
<feature type="non-terminal residue" evidence="1">
    <location>
        <position position="82"/>
    </location>
</feature>
<proteinExistence type="predicted"/>
<protein>
    <submittedName>
        <fullName evidence="1">Uncharacterized protein</fullName>
    </submittedName>
</protein>
<name>A0A061R5Q3_9CHLO</name>
<accession>A0A061R5Q3</accession>
<reference evidence="1" key="1">
    <citation type="submission" date="2014-05" db="EMBL/GenBank/DDBJ databases">
        <title>The transcriptome of the halophilic microalga Tetraselmis sp. GSL018 isolated from the Great Salt Lake, Utah.</title>
        <authorList>
            <person name="Jinkerson R.E."/>
            <person name="D'Adamo S."/>
            <person name="Posewitz M.C."/>
        </authorList>
    </citation>
    <scope>NUCLEOTIDE SEQUENCE</scope>
    <source>
        <strain evidence="1">GSL018</strain>
    </source>
</reference>
<dbReference type="AlphaFoldDB" id="A0A061R5Q3"/>
<evidence type="ECO:0000313" key="1">
    <source>
        <dbReference type="EMBL" id="JAC66074.1"/>
    </source>
</evidence>
<organism evidence="1">
    <name type="scientific">Tetraselmis sp. GSL018</name>
    <dbReference type="NCBI Taxonomy" id="582737"/>
    <lineage>
        <taxon>Eukaryota</taxon>
        <taxon>Viridiplantae</taxon>
        <taxon>Chlorophyta</taxon>
        <taxon>core chlorophytes</taxon>
        <taxon>Chlorodendrophyceae</taxon>
        <taxon>Chlorodendrales</taxon>
        <taxon>Chlorodendraceae</taxon>
        <taxon>Tetraselmis</taxon>
    </lineage>
</organism>
<sequence length="82" mass="8428">PGGTEDLLLGVAPVCPEPTFDVSLVIPEAADLPPSSPIPFPLLGARKELPEDGKSEALAGDAAAVCLVDLYCFVVWCDGPPP</sequence>
<dbReference type="EMBL" id="GBEZ01020611">
    <property type="protein sequence ID" value="JAC66074.1"/>
    <property type="molecule type" value="Transcribed_RNA"/>
</dbReference>
<gene>
    <name evidence="1" type="ORF">TSPGSL018_14534</name>
</gene>